<dbReference type="AlphaFoldDB" id="A0A8H7U8R8"/>
<evidence type="ECO:0000256" key="1">
    <source>
        <dbReference type="SAM" id="MobiDB-lite"/>
    </source>
</evidence>
<keyword evidence="3" id="KW-1185">Reference proteome</keyword>
<protein>
    <submittedName>
        <fullName evidence="2">Uncharacterized protein</fullName>
    </submittedName>
</protein>
<feature type="compositionally biased region" description="Polar residues" evidence="1">
    <location>
        <begin position="25"/>
        <end position="35"/>
    </location>
</feature>
<evidence type="ECO:0000313" key="3">
    <source>
        <dbReference type="Proteomes" id="UP000654370"/>
    </source>
</evidence>
<evidence type="ECO:0000313" key="2">
    <source>
        <dbReference type="EMBL" id="KAG2176331.1"/>
    </source>
</evidence>
<reference evidence="2" key="1">
    <citation type="submission" date="2020-12" db="EMBL/GenBank/DDBJ databases">
        <title>Metabolic potential, ecology and presence of endohyphal bacteria is reflected in genomic diversity of Mucoromycotina.</title>
        <authorList>
            <person name="Muszewska A."/>
            <person name="Okrasinska A."/>
            <person name="Steczkiewicz K."/>
            <person name="Drgas O."/>
            <person name="Orlowska M."/>
            <person name="Perlinska-Lenart U."/>
            <person name="Aleksandrzak-Piekarczyk T."/>
            <person name="Szatraj K."/>
            <person name="Zielenkiewicz U."/>
            <person name="Pilsyk S."/>
            <person name="Malc E."/>
            <person name="Mieczkowski P."/>
            <person name="Kruszewska J.S."/>
            <person name="Biernat P."/>
            <person name="Pawlowska J."/>
        </authorList>
    </citation>
    <scope>NUCLEOTIDE SEQUENCE</scope>
    <source>
        <strain evidence="2">WA0000067209</strain>
    </source>
</reference>
<dbReference type="EMBL" id="JAEPQZ010000010">
    <property type="protein sequence ID" value="KAG2176331.1"/>
    <property type="molecule type" value="Genomic_DNA"/>
</dbReference>
<dbReference type="Proteomes" id="UP000654370">
    <property type="component" value="Unassembled WGS sequence"/>
</dbReference>
<proteinExistence type="predicted"/>
<accession>A0A8H7U8R8</accession>
<feature type="region of interest" description="Disordered" evidence="1">
    <location>
        <begin position="21"/>
        <end position="43"/>
    </location>
</feature>
<comment type="caution">
    <text evidence="2">The sequence shown here is derived from an EMBL/GenBank/DDBJ whole genome shotgun (WGS) entry which is preliminary data.</text>
</comment>
<sequence>MEQSSVRAQLEQLRLEHARSRRNAYRNQPHSTQTPEIHPFLNYESGAPIPDIRTRSRPGSYRRIPGPAPPRSWITTNRAKVTAAHEQLVISERIRKRQKARRELRSLCDTCAYNLGYQTLFNQDYAWHIRKAVKNLPIHLKEEVLYAISEIGGMNDRLLPYFALTEVSELCLANCTLSAELFYKEFWKVETRRHKQVKEVKDTWEDIDDDESDSMEILSPPLDQFEERQFVNLYLVARSINPSIDLSKRWIITTKLTQLTTLDISFFRPHLPALATSELIVTTLPHLISLSTAGTFQRDNGSAALSVLSKGLRKLQFWDIGYHEWITPEVICGNASMVLINWDRDLQNLDFLSLENIGPGNSSENEAAKEVKRQFYEDVQVFKRAKRRPIVLMHPQQYRIYNQYSVF</sequence>
<gene>
    <name evidence="2" type="ORF">INT43_005565</name>
</gene>
<organism evidence="2 3">
    <name type="scientific">Mortierella isabellina</name>
    <name type="common">Filamentous fungus</name>
    <name type="synonym">Umbelopsis isabellina</name>
    <dbReference type="NCBI Taxonomy" id="91625"/>
    <lineage>
        <taxon>Eukaryota</taxon>
        <taxon>Fungi</taxon>
        <taxon>Fungi incertae sedis</taxon>
        <taxon>Mucoromycota</taxon>
        <taxon>Mucoromycotina</taxon>
        <taxon>Umbelopsidomycetes</taxon>
        <taxon>Umbelopsidales</taxon>
        <taxon>Umbelopsidaceae</taxon>
        <taxon>Umbelopsis</taxon>
    </lineage>
</organism>
<name>A0A8H7U8R8_MORIS</name>
<dbReference type="OrthoDB" id="341898at2759"/>